<evidence type="ECO:0000313" key="2">
    <source>
        <dbReference type="Proteomes" id="UP000327236"/>
    </source>
</evidence>
<proteinExistence type="predicted"/>
<dbReference type="RefSeq" id="WP_006588555.1">
    <property type="nucleotide sequence ID" value="NZ_CATOVC010000001.1"/>
</dbReference>
<gene>
    <name evidence="1" type="ORF">F6H94_08480</name>
</gene>
<comment type="caution">
    <text evidence="1">The sequence shown here is derived from an EMBL/GenBank/DDBJ whole genome shotgun (WGS) entry which is preliminary data.</text>
</comment>
<name>A0A558JN39_LACJE</name>
<dbReference type="AlphaFoldDB" id="A0A558JN39"/>
<dbReference type="Proteomes" id="UP000327236">
    <property type="component" value="Unassembled WGS sequence"/>
</dbReference>
<sequence>MIKKREKIIQKIDQELCNSSIKSTEGIMLEIFYKKCKENRLNPLKEWKAFIRDARFIIEHFQEIQNLAKDDTCGEEKL</sequence>
<evidence type="ECO:0000313" key="1">
    <source>
        <dbReference type="EMBL" id="KAA9320101.1"/>
    </source>
</evidence>
<reference evidence="1 2" key="1">
    <citation type="submission" date="2019-09" db="EMBL/GenBank/DDBJ databases">
        <title>Draft genome sequence assemblies of isolates from the urinary tract.</title>
        <authorList>
            <person name="Mores C.R."/>
            <person name="Putonti C."/>
            <person name="Wolfe A.J."/>
        </authorList>
    </citation>
    <scope>NUCLEOTIDE SEQUENCE [LARGE SCALE GENOMIC DNA]</scope>
    <source>
        <strain evidence="1 2">UMB246</strain>
    </source>
</reference>
<accession>A0A558JN39</accession>
<protein>
    <submittedName>
        <fullName evidence="1">Uncharacterized protein</fullName>
    </submittedName>
</protein>
<dbReference type="OrthoDB" id="9862614at2"/>
<organism evidence="1 2">
    <name type="scientific">Lactobacillus jensenii</name>
    <dbReference type="NCBI Taxonomy" id="109790"/>
    <lineage>
        <taxon>Bacteria</taxon>
        <taxon>Bacillati</taxon>
        <taxon>Bacillota</taxon>
        <taxon>Bacilli</taxon>
        <taxon>Lactobacillales</taxon>
        <taxon>Lactobacillaceae</taxon>
        <taxon>Lactobacillus</taxon>
    </lineage>
</organism>
<dbReference type="EMBL" id="VYWW01000059">
    <property type="protein sequence ID" value="KAA9320101.1"/>
    <property type="molecule type" value="Genomic_DNA"/>
</dbReference>